<evidence type="ECO:0000313" key="1">
    <source>
        <dbReference type="EMBL" id="CAH3167864.1"/>
    </source>
</evidence>
<organism evidence="1 2">
    <name type="scientific">Porites evermanni</name>
    <dbReference type="NCBI Taxonomy" id="104178"/>
    <lineage>
        <taxon>Eukaryota</taxon>
        <taxon>Metazoa</taxon>
        <taxon>Cnidaria</taxon>
        <taxon>Anthozoa</taxon>
        <taxon>Hexacorallia</taxon>
        <taxon>Scleractinia</taxon>
        <taxon>Fungiina</taxon>
        <taxon>Poritidae</taxon>
        <taxon>Porites</taxon>
    </lineage>
</organism>
<keyword evidence="2" id="KW-1185">Reference proteome</keyword>
<proteinExistence type="predicted"/>
<gene>
    <name evidence="1" type="ORF">PEVE_00006292</name>
</gene>
<accession>A0ABN8QNK5</accession>
<evidence type="ECO:0000313" key="2">
    <source>
        <dbReference type="Proteomes" id="UP001159427"/>
    </source>
</evidence>
<reference evidence="1 2" key="1">
    <citation type="submission" date="2022-05" db="EMBL/GenBank/DDBJ databases">
        <authorList>
            <consortium name="Genoscope - CEA"/>
            <person name="William W."/>
        </authorList>
    </citation>
    <scope>NUCLEOTIDE SEQUENCE [LARGE SCALE GENOMIC DNA]</scope>
</reference>
<protein>
    <submittedName>
        <fullName evidence="1">Uncharacterized protein</fullName>
    </submittedName>
</protein>
<feature type="non-terminal residue" evidence="1">
    <location>
        <position position="107"/>
    </location>
</feature>
<dbReference type="Proteomes" id="UP001159427">
    <property type="component" value="Unassembled WGS sequence"/>
</dbReference>
<sequence length="107" mass="11737">MAATDDDLSEFEKDALISNMMKEKAKITCDSAVKDRAGYAMLMSPNKDETAVHGCHCRGDMVVHMSKAFPLPFSRLWQHPLPKLPMSLGPCQDPVIGLDPSSSSDEN</sequence>
<name>A0ABN8QNK5_9CNID</name>
<comment type="caution">
    <text evidence="1">The sequence shown here is derived from an EMBL/GenBank/DDBJ whole genome shotgun (WGS) entry which is preliminary data.</text>
</comment>
<dbReference type="EMBL" id="CALNXI010001402">
    <property type="protein sequence ID" value="CAH3167864.1"/>
    <property type="molecule type" value="Genomic_DNA"/>
</dbReference>